<proteinExistence type="predicted"/>
<feature type="region of interest" description="Disordered" evidence="1">
    <location>
        <begin position="1"/>
        <end position="34"/>
    </location>
</feature>
<gene>
    <name evidence="2" type="ORF">SKAU_G00307510</name>
</gene>
<protein>
    <submittedName>
        <fullName evidence="2">Uncharacterized protein</fullName>
    </submittedName>
</protein>
<evidence type="ECO:0000256" key="1">
    <source>
        <dbReference type="SAM" id="MobiDB-lite"/>
    </source>
</evidence>
<evidence type="ECO:0000313" key="3">
    <source>
        <dbReference type="Proteomes" id="UP001152622"/>
    </source>
</evidence>
<feature type="compositionally biased region" description="Basic and acidic residues" evidence="1">
    <location>
        <begin position="11"/>
        <end position="22"/>
    </location>
</feature>
<keyword evidence="3" id="KW-1185">Reference proteome</keyword>
<dbReference type="Proteomes" id="UP001152622">
    <property type="component" value="Chromosome 13"/>
</dbReference>
<dbReference type="AlphaFoldDB" id="A0A9Q1IKX1"/>
<name>A0A9Q1IKX1_SYNKA</name>
<reference evidence="2" key="1">
    <citation type="journal article" date="2023" name="Science">
        <title>Genome structures resolve the early diversification of teleost fishes.</title>
        <authorList>
            <person name="Parey E."/>
            <person name="Louis A."/>
            <person name="Montfort J."/>
            <person name="Bouchez O."/>
            <person name="Roques C."/>
            <person name="Iampietro C."/>
            <person name="Lluch J."/>
            <person name="Castinel A."/>
            <person name="Donnadieu C."/>
            <person name="Desvignes T."/>
            <person name="Floi Bucao C."/>
            <person name="Jouanno E."/>
            <person name="Wen M."/>
            <person name="Mejri S."/>
            <person name="Dirks R."/>
            <person name="Jansen H."/>
            <person name="Henkel C."/>
            <person name="Chen W.J."/>
            <person name="Zahm M."/>
            <person name="Cabau C."/>
            <person name="Klopp C."/>
            <person name="Thompson A.W."/>
            <person name="Robinson-Rechavi M."/>
            <person name="Braasch I."/>
            <person name="Lecointre G."/>
            <person name="Bobe J."/>
            <person name="Postlethwait J.H."/>
            <person name="Berthelot C."/>
            <person name="Roest Crollius H."/>
            <person name="Guiguen Y."/>
        </authorList>
    </citation>
    <scope>NUCLEOTIDE SEQUENCE</scope>
    <source>
        <strain evidence="2">WJC10195</strain>
    </source>
</reference>
<comment type="caution">
    <text evidence="2">The sequence shown here is derived from an EMBL/GenBank/DDBJ whole genome shotgun (WGS) entry which is preliminary data.</text>
</comment>
<evidence type="ECO:0000313" key="2">
    <source>
        <dbReference type="EMBL" id="KAJ8343422.1"/>
    </source>
</evidence>
<organism evidence="2 3">
    <name type="scientific">Synaphobranchus kaupii</name>
    <name type="common">Kaup's arrowtooth eel</name>
    <dbReference type="NCBI Taxonomy" id="118154"/>
    <lineage>
        <taxon>Eukaryota</taxon>
        <taxon>Metazoa</taxon>
        <taxon>Chordata</taxon>
        <taxon>Craniata</taxon>
        <taxon>Vertebrata</taxon>
        <taxon>Euteleostomi</taxon>
        <taxon>Actinopterygii</taxon>
        <taxon>Neopterygii</taxon>
        <taxon>Teleostei</taxon>
        <taxon>Anguilliformes</taxon>
        <taxon>Synaphobranchidae</taxon>
        <taxon>Synaphobranchus</taxon>
    </lineage>
</organism>
<accession>A0A9Q1IKX1</accession>
<sequence length="103" mass="11298">MPGGLRNGLPLEKRRGGMEHDASTAQTPPRSTQRRCVDRNAIIRSEQHLAMLLIQTLDGLSAEYYSPAPLLRDPLRAKLVRLRATGSRLRCSFCSPSSEAPGA</sequence>
<dbReference type="EMBL" id="JAINUF010000013">
    <property type="protein sequence ID" value="KAJ8343422.1"/>
    <property type="molecule type" value="Genomic_DNA"/>
</dbReference>